<feature type="domain" description="TfuA-like core" evidence="1">
    <location>
        <begin position="50"/>
        <end position="168"/>
    </location>
</feature>
<sequence length="461" mass="49671">MRAPVVFVGPTLPRAEVAALLPAARILPPVRHGDLLRLDAGAGDTVLIIDGLFLQAASVRHREIMYLLQRGVTVAGSSSMGALRAAELWPYGMRGFGEIFRLYRDGEIDGDDEVAIVHGTAEDDYRAYSDPLVGIRIALRDAAAAGAISDRDAGLMLDVAIAIPFRSRGFRALESAVRAHVPARSVEAFRTWRSAYDTDAKAADARLLLAAAATGDSALCPAGPGDWPVRNVHTWMFDRWEHRFHGTGTGDEWVADADAAAALRLVHPAFPDLHRRYVLSRVAGLDPDHPALAEGAVAAARAKGLRVPGPDPASTDWLTARDLALPEDEALATLLVRAFGVVHGGSRSRWDLPPDLRTPAMMSWGREVVTAARRCHDRLLGPADGGPRRRFRAEVTDQVIAGHWGCDPGDLTGHAWDRGIADLPALRRLAEPFVALLKSRPTGTIGVGGDRVTDVAWPRLP</sequence>
<dbReference type="AlphaFoldDB" id="A0A9W6VRH0"/>
<dbReference type="Proteomes" id="UP001165135">
    <property type="component" value="Unassembled WGS sequence"/>
</dbReference>
<proteinExistence type="predicted"/>
<name>A0A9W6VRH0_9ACTN</name>
<dbReference type="InterPro" id="IPR012924">
    <property type="entry name" value="TfuA_core"/>
</dbReference>
<accession>A0A9W6VRH0</accession>
<evidence type="ECO:0000313" key="2">
    <source>
        <dbReference type="EMBL" id="GLY75606.1"/>
    </source>
</evidence>
<reference evidence="2" key="1">
    <citation type="submission" date="2023-03" db="EMBL/GenBank/DDBJ databases">
        <title>Actinoallomurus iriomotensis NBRC 103681.</title>
        <authorList>
            <person name="Ichikawa N."/>
            <person name="Sato H."/>
            <person name="Tonouchi N."/>
        </authorList>
    </citation>
    <scope>NUCLEOTIDE SEQUENCE</scope>
    <source>
        <strain evidence="2">NBRC 103681</strain>
    </source>
</reference>
<gene>
    <name evidence="2" type="ORF">Airi01_038730</name>
</gene>
<evidence type="ECO:0000259" key="1">
    <source>
        <dbReference type="Pfam" id="PF07812"/>
    </source>
</evidence>
<comment type="caution">
    <text evidence="2">The sequence shown here is derived from an EMBL/GenBank/DDBJ whole genome shotgun (WGS) entry which is preliminary data.</text>
</comment>
<evidence type="ECO:0000313" key="3">
    <source>
        <dbReference type="Proteomes" id="UP001165135"/>
    </source>
</evidence>
<organism evidence="2 3">
    <name type="scientific">Actinoallomurus iriomotensis</name>
    <dbReference type="NCBI Taxonomy" id="478107"/>
    <lineage>
        <taxon>Bacteria</taxon>
        <taxon>Bacillati</taxon>
        <taxon>Actinomycetota</taxon>
        <taxon>Actinomycetes</taxon>
        <taxon>Streptosporangiales</taxon>
        <taxon>Thermomonosporaceae</taxon>
        <taxon>Actinoallomurus</taxon>
    </lineage>
</organism>
<protein>
    <recommendedName>
        <fullName evidence="1">TfuA-like core domain-containing protein</fullName>
    </recommendedName>
</protein>
<dbReference type="RefSeq" id="WP_285622836.1">
    <property type="nucleotide sequence ID" value="NZ_BSTJ01000004.1"/>
</dbReference>
<dbReference type="Pfam" id="PF07812">
    <property type="entry name" value="TfuA"/>
    <property type="match status" value="1"/>
</dbReference>
<dbReference type="EMBL" id="BSTJ01000004">
    <property type="protein sequence ID" value="GLY75606.1"/>
    <property type="molecule type" value="Genomic_DNA"/>
</dbReference>